<accession>A0A7V8SX35</accession>
<evidence type="ECO:0000313" key="2">
    <source>
        <dbReference type="Proteomes" id="UP000567293"/>
    </source>
</evidence>
<reference evidence="1" key="1">
    <citation type="submission" date="2020-06" db="EMBL/GenBank/DDBJ databases">
        <title>Legume-microbial interactions unlock mineral nutrients during tropical forest succession.</title>
        <authorList>
            <person name="Epihov D.Z."/>
        </authorList>
    </citation>
    <scope>NUCLEOTIDE SEQUENCE [LARGE SCALE GENOMIC DNA]</scope>
    <source>
        <strain evidence="1">Pan2503</strain>
    </source>
</reference>
<keyword evidence="2" id="KW-1185">Reference proteome</keyword>
<protein>
    <submittedName>
        <fullName evidence="1">Uncharacterized protein</fullName>
    </submittedName>
</protein>
<feature type="non-terminal residue" evidence="1">
    <location>
        <position position="254"/>
    </location>
</feature>
<evidence type="ECO:0000313" key="1">
    <source>
        <dbReference type="EMBL" id="MBA0085875.1"/>
    </source>
</evidence>
<comment type="caution">
    <text evidence="1">The sequence shown here is derived from an EMBL/GenBank/DDBJ whole genome shotgun (WGS) entry which is preliminary data.</text>
</comment>
<dbReference type="EMBL" id="JACDQQ010001249">
    <property type="protein sequence ID" value="MBA0085875.1"/>
    <property type="molecule type" value="Genomic_DNA"/>
</dbReference>
<gene>
    <name evidence="1" type="ORF">HRJ53_12830</name>
</gene>
<organism evidence="1 2">
    <name type="scientific">Candidatus Acidiferrum panamense</name>
    <dbReference type="NCBI Taxonomy" id="2741543"/>
    <lineage>
        <taxon>Bacteria</taxon>
        <taxon>Pseudomonadati</taxon>
        <taxon>Acidobacteriota</taxon>
        <taxon>Terriglobia</taxon>
        <taxon>Candidatus Acidiferrales</taxon>
        <taxon>Candidatus Acidiferrum</taxon>
    </lineage>
</organism>
<name>A0A7V8SX35_9BACT</name>
<sequence length="254" mass="28745">MNKSVVCASVLALGLAAFGAAQERREGQGKAPAVPGPTPRLADGKVDFGGKGVWAPIWVLDWADKKYVEKAVDVPFTDWGLKVFQERRANDSKDDPEGYCLPPGVPRYTGTPYPFEFLQLRDRVVILYEGASHMYRQIFMDGRKHTAPDRLNPTWLGESIGSWEGNDTLVVDTVGFNGRTWLDYVGHPTSENLHVVEKFRRPDYLTLQYEATIEDSKTFSKPWKISMPLYRHVEPNAQLLEYKCPEFAEEVLYG</sequence>
<proteinExistence type="predicted"/>
<dbReference type="AlphaFoldDB" id="A0A7V8SX35"/>
<dbReference type="Proteomes" id="UP000567293">
    <property type="component" value="Unassembled WGS sequence"/>
</dbReference>